<evidence type="ECO:0000313" key="14">
    <source>
        <dbReference type="Proteomes" id="UP000278143"/>
    </source>
</evidence>
<feature type="chain" id="PRO_5020465452" description="DOMON domain-containing protein" evidence="10">
    <location>
        <begin position="25"/>
        <end position="429"/>
    </location>
</feature>
<evidence type="ECO:0000256" key="4">
    <source>
        <dbReference type="ARBA" id="ARBA00022729"/>
    </source>
</evidence>
<dbReference type="PROSITE" id="PS50836">
    <property type="entry name" value="DOMON"/>
    <property type="match status" value="1"/>
</dbReference>
<dbReference type="GO" id="GO:0016020">
    <property type="term" value="C:membrane"/>
    <property type="evidence" value="ECO:0007669"/>
    <property type="project" value="UniProtKB-SubCell"/>
</dbReference>
<feature type="transmembrane region" description="Helical" evidence="9">
    <location>
        <begin position="218"/>
        <end position="239"/>
    </location>
</feature>
<keyword evidence="5" id="KW-0249">Electron transport</keyword>
<evidence type="ECO:0000256" key="8">
    <source>
        <dbReference type="SAM" id="MobiDB-lite"/>
    </source>
</evidence>
<evidence type="ECO:0000313" key="13">
    <source>
        <dbReference type="EMBL" id="RKP25374.1"/>
    </source>
</evidence>
<comment type="subcellular location">
    <subcellularLocation>
        <location evidence="1">Membrane</location>
    </subcellularLocation>
</comment>
<evidence type="ECO:0000256" key="1">
    <source>
        <dbReference type="ARBA" id="ARBA00004370"/>
    </source>
</evidence>
<dbReference type="AlphaFoldDB" id="A0A4P9YZ71"/>
<dbReference type="PANTHER" id="PTHR23130:SF171">
    <property type="entry name" value="OS01G0895300 PROTEIN"/>
    <property type="match status" value="1"/>
</dbReference>
<evidence type="ECO:0000256" key="10">
    <source>
        <dbReference type="SAM" id="SignalP"/>
    </source>
</evidence>
<dbReference type="OrthoDB" id="19261at2759"/>
<evidence type="ECO:0000256" key="3">
    <source>
        <dbReference type="ARBA" id="ARBA00022692"/>
    </source>
</evidence>
<dbReference type="InterPro" id="IPR005018">
    <property type="entry name" value="DOMON_domain"/>
</dbReference>
<evidence type="ECO:0000256" key="6">
    <source>
        <dbReference type="ARBA" id="ARBA00022989"/>
    </source>
</evidence>
<sequence length="429" mass="45343">MKYLACLAVGLWTASLLLLGGVRAQGNHSTQASKYSLSIDGTAYPYSQTVAIEQFSVFWSIDEAQRTVSFAVQVNADSRPGWVGFGISPTGGMVGSRVVVAAQDTAGRLSITEYQLAAKSSSGLRAVAANARVTSNAVASFARDQPVTLAFTQRLDPAVDGISIARDAPSNVVVAIGNAPSQGGRIPIHTAKESASLVLNSPGVVSAAEISMSPASFMIIHGVLMAVGWLIMVPIGMVFGSPAIRRRLFPNNKSSNPPYTRAHRQMQLAAFMMITTAFIIAIVTLTGGVPRGPHGVLGLVVYGLLCLQMGTGMARVVFVKARPARNATEKFFKRRKQGLIKTHFWLGTLLLTLAVVNIFLGIRAAGLHFGLYIAASIIALLGGAAFFWSSYLAKKLGHLSGEGPRKPSQTEQAPSSLDDKTDIETAGTA</sequence>
<evidence type="ECO:0000256" key="7">
    <source>
        <dbReference type="ARBA" id="ARBA00023136"/>
    </source>
</evidence>
<reference evidence="14" key="1">
    <citation type="journal article" date="2018" name="Nat. Microbiol.">
        <title>Leveraging single-cell genomics to expand the fungal tree of life.</title>
        <authorList>
            <person name="Ahrendt S.R."/>
            <person name="Quandt C.A."/>
            <person name="Ciobanu D."/>
            <person name="Clum A."/>
            <person name="Salamov A."/>
            <person name="Andreopoulos B."/>
            <person name="Cheng J.F."/>
            <person name="Woyke T."/>
            <person name="Pelin A."/>
            <person name="Henrissat B."/>
            <person name="Reynolds N.K."/>
            <person name="Benny G.L."/>
            <person name="Smith M.E."/>
            <person name="James T.Y."/>
            <person name="Grigoriev I.V."/>
        </authorList>
    </citation>
    <scope>NUCLEOTIDE SEQUENCE [LARGE SCALE GENOMIC DNA]</scope>
    <source>
        <strain evidence="14">Benny S71-1</strain>
    </source>
</reference>
<gene>
    <name evidence="13" type="ORF">SYNPS1DRAFT_28892</name>
</gene>
<organism evidence="13 14">
    <name type="scientific">Syncephalis pseudoplumigaleata</name>
    <dbReference type="NCBI Taxonomy" id="1712513"/>
    <lineage>
        <taxon>Eukaryota</taxon>
        <taxon>Fungi</taxon>
        <taxon>Fungi incertae sedis</taxon>
        <taxon>Zoopagomycota</taxon>
        <taxon>Zoopagomycotina</taxon>
        <taxon>Zoopagomycetes</taxon>
        <taxon>Zoopagales</taxon>
        <taxon>Piptocephalidaceae</taxon>
        <taxon>Syncephalis</taxon>
    </lineage>
</organism>
<evidence type="ECO:0008006" key="15">
    <source>
        <dbReference type="Google" id="ProtNLM"/>
    </source>
</evidence>
<evidence type="ECO:0000256" key="2">
    <source>
        <dbReference type="ARBA" id="ARBA00022448"/>
    </source>
</evidence>
<dbReference type="Gene3D" id="1.20.120.1770">
    <property type="match status" value="1"/>
</dbReference>
<keyword evidence="4 10" id="KW-0732">Signal</keyword>
<feature type="domain" description="DOMON" evidence="11">
    <location>
        <begin position="53"/>
        <end position="177"/>
    </location>
</feature>
<dbReference type="CDD" id="cd08760">
    <property type="entry name" value="Cyt_b561_FRRS1_like"/>
    <property type="match status" value="1"/>
</dbReference>
<feature type="region of interest" description="Disordered" evidence="8">
    <location>
        <begin position="400"/>
        <end position="429"/>
    </location>
</feature>
<protein>
    <recommendedName>
        <fullName evidence="15">DOMON domain-containing protein</fullName>
    </recommendedName>
</protein>
<dbReference type="InterPro" id="IPR006593">
    <property type="entry name" value="Cyt_b561/ferric_Rdtase_TM"/>
</dbReference>
<feature type="transmembrane region" description="Helical" evidence="9">
    <location>
        <begin position="339"/>
        <end position="360"/>
    </location>
</feature>
<dbReference type="PROSITE" id="PS50939">
    <property type="entry name" value="CYTOCHROME_B561"/>
    <property type="match status" value="1"/>
</dbReference>
<dbReference type="CDD" id="cd09631">
    <property type="entry name" value="DOMON_DOH"/>
    <property type="match status" value="1"/>
</dbReference>
<dbReference type="PANTHER" id="PTHR23130">
    <property type="entry name" value="CYTOCHROME B561 AND DOMON DOMAIN-CONTAINING PROTEIN"/>
    <property type="match status" value="1"/>
</dbReference>
<keyword evidence="6 9" id="KW-1133">Transmembrane helix</keyword>
<feature type="transmembrane region" description="Helical" evidence="9">
    <location>
        <begin position="295"/>
        <end position="318"/>
    </location>
</feature>
<evidence type="ECO:0000259" key="11">
    <source>
        <dbReference type="PROSITE" id="PS50836"/>
    </source>
</evidence>
<proteinExistence type="predicted"/>
<evidence type="ECO:0000256" key="5">
    <source>
        <dbReference type="ARBA" id="ARBA00022982"/>
    </source>
</evidence>
<dbReference type="Pfam" id="PF03351">
    <property type="entry name" value="DOMON"/>
    <property type="match status" value="1"/>
</dbReference>
<feature type="transmembrane region" description="Helical" evidence="9">
    <location>
        <begin position="366"/>
        <end position="388"/>
    </location>
</feature>
<accession>A0A4P9YZ71</accession>
<dbReference type="Proteomes" id="UP000278143">
    <property type="component" value="Unassembled WGS sequence"/>
</dbReference>
<name>A0A4P9YZ71_9FUNG</name>
<dbReference type="InterPro" id="IPR045266">
    <property type="entry name" value="DOH_DOMON"/>
</dbReference>
<feature type="signal peptide" evidence="10">
    <location>
        <begin position="1"/>
        <end position="24"/>
    </location>
</feature>
<evidence type="ECO:0000259" key="12">
    <source>
        <dbReference type="PROSITE" id="PS50939"/>
    </source>
</evidence>
<dbReference type="Pfam" id="PF03188">
    <property type="entry name" value="Cytochrom_B561"/>
    <property type="match status" value="1"/>
</dbReference>
<feature type="domain" description="Cytochrome b561" evidence="12">
    <location>
        <begin position="186"/>
        <end position="397"/>
    </location>
</feature>
<dbReference type="SMART" id="SM00665">
    <property type="entry name" value="B561"/>
    <property type="match status" value="1"/>
</dbReference>
<dbReference type="EMBL" id="KZ989772">
    <property type="protein sequence ID" value="RKP25374.1"/>
    <property type="molecule type" value="Genomic_DNA"/>
</dbReference>
<keyword evidence="14" id="KW-1185">Reference proteome</keyword>
<evidence type="ECO:0000256" key="9">
    <source>
        <dbReference type="SAM" id="Phobius"/>
    </source>
</evidence>
<feature type="transmembrane region" description="Helical" evidence="9">
    <location>
        <begin position="268"/>
        <end position="289"/>
    </location>
</feature>
<keyword evidence="3 9" id="KW-0812">Transmembrane</keyword>
<keyword evidence="2" id="KW-0813">Transport</keyword>
<keyword evidence="7 9" id="KW-0472">Membrane</keyword>